<dbReference type="SUPFAM" id="SSF54909">
    <property type="entry name" value="Dimeric alpha+beta barrel"/>
    <property type="match status" value="1"/>
</dbReference>
<dbReference type="InterPro" id="IPR019888">
    <property type="entry name" value="Tscrpt_reg_AsnC-like"/>
</dbReference>
<dbReference type="Gene3D" id="3.30.70.920">
    <property type="match status" value="1"/>
</dbReference>
<dbReference type="InterPro" id="IPR036388">
    <property type="entry name" value="WH-like_DNA-bd_sf"/>
</dbReference>
<evidence type="ECO:0000313" key="6">
    <source>
        <dbReference type="Proteomes" id="UP001165283"/>
    </source>
</evidence>
<sequence length="146" mass="15982">MAPTNRQIDDLDRALLALLAAHGRATMAELGRGVGLSRTAVLARVQRLERAGVIRGYRAEVVLPDEPHAHRARVGVVIRTPDVAGYVRRLMALDGVSEIETVAGEYDLVVLLAAGSAEELDTVLDLISGWSETVRTTTWVVLRRYR</sequence>
<keyword evidence="6" id="KW-1185">Reference proteome</keyword>
<accession>A0ABT0ZUS4</accession>
<dbReference type="PANTHER" id="PTHR30154:SF34">
    <property type="entry name" value="TRANSCRIPTIONAL REGULATOR AZLB"/>
    <property type="match status" value="1"/>
</dbReference>
<dbReference type="Gene3D" id="1.10.10.10">
    <property type="entry name" value="Winged helix-like DNA-binding domain superfamily/Winged helix DNA-binding domain"/>
    <property type="match status" value="1"/>
</dbReference>
<dbReference type="PROSITE" id="PS00519">
    <property type="entry name" value="HTH_ASNC_1"/>
    <property type="match status" value="1"/>
</dbReference>
<protein>
    <submittedName>
        <fullName evidence="5">Lrp/AsnC family transcriptional regulator</fullName>
    </submittedName>
</protein>
<keyword evidence="3" id="KW-0804">Transcription</keyword>
<dbReference type="PANTHER" id="PTHR30154">
    <property type="entry name" value="LEUCINE-RESPONSIVE REGULATORY PROTEIN"/>
    <property type="match status" value="1"/>
</dbReference>
<comment type="caution">
    <text evidence="5">The sequence shown here is derived from an EMBL/GenBank/DDBJ whole genome shotgun (WGS) entry which is preliminary data.</text>
</comment>
<name>A0ABT0ZUS4_9PSEU</name>
<proteinExistence type="predicted"/>
<dbReference type="EMBL" id="JAGSOV010000011">
    <property type="protein sequence ID" value="MCO1654486.1"/>
    <property type="molecule type" value="Genomic_DNA"/>
</dbReference>
<dbReference type="InterPro" id="IPR036390">
    <property type="entry name" value="WH_DNA-bd_sf"/>
</dbReference>
<evidence type="ECO:0000259" key="4">
    <source>
        <dbReference type="PROSITE" id="PS50956"/>
    </source>
</evidence>
<evidence type="ECO:0000256" key="2">
    <source>
        <dbReference type="ARBA" id="ARBA00023125"/>
    </source>
</evidence>
<organism evidence="5 6">
    <name type="scientific">Pseudonocardia humida</name>
    <dbReference type="NCBI Taxonomy" id="2800819"/>
    <lineage>
        <taxon>Bacteria</taxon>
        <taxon>Bacillati</taxon>
        <taxon>Actinomycetota</taxon>
        <taxon>Actinomycetes</taxon>
        <taxon>Pseudonocardiales</taxon>
        <taxon>Pseudonocardiaceae</taxon>
        <taxon>Pseudonocardia</taxon>
    </lineage>
</organism>
<dbReference type="PROSITE" id="PS50956">
    <property type="entry name" value="HTH_ASNC_2"/>
    <property type="match status" value="1"/>
</dbReference>
<dbReference type="Pfam" id="PF13404">
    <property type="entry name" value="HTH_AsnC-type"/>
    <property type="match status" value="1"/>
</dbReference>
<dbReference type="InterPro" id="IPR019885">
    <property type="entry name" value="Tscrpt_reg_HTH_AsnC-type_CS"/>
</dbReference>
<dbReference type="RefSeq" id="WP_252436103.1">
    <property type="nucleotide sequence ID" value="NZ_JAGSOV010000011.1"/>
</dbReference>
<keyword evidence="1" id="KW-0805">Transcription regulation</keyword>
<reference evidence="5" key="1">
    <citation type="submission" date="2021-04" db="EMBL/GenBank/DDBJ databases">
        <title>Pseudonocardia sp. nov., isolated from sandy soil of mangrove forest.</title>
        <authorList>
            <person name="Zan Z."/>
            <person name="Huang R."/>
            <person name="Liu W."/>
        </authorList>
    </citation>
    <scope>NUCLEOTIDE SEQUENCE</scope>
    <source>
        <strain evidence="5">S2-4</strain>
    </source>
</reference>
<dbReference type="InterPro" id="IPR019887">
    <property type="entry name" value="Tscrpt_reg_AsnC/Lrp_C"/>
</dbReference>
<evidence type="ECO:0000256" key="3">
    <source>
        <dbReference type="ARBA" id="ARBA00023163"/>
    </source>
</evidence>
<dbReference type="PRINTS" id="PR00033">
    <property type="entry name" value="HTHASNC"/>
</dbReference>
<gene>
    <name evidence="5" type="ORF">KDL28_05400</name>
</gene>
<dbReference type="SUPFAM" id="SSF46785">
    <property type="entry name" value="Winged helix' DNA-binding domain"/>
    <property type="match status" value="1"/>
</dbReference>
<dbReference type="SMART" id="SM00344">
    <property type="entry name" value="HTH_ASNC"/>
    <property type="match status" value="1"/>
</dbReference>
<dbReference type="InterPro" id="IPR000485">
    <property type="entry name" value="AsnC-type_HTH_dom"/>
</dbReference>
<feature type="domain" description="HTH asnC-type" evidence="4">
    <location>
        <begin position="8"/>
        <end position="61"/>
    </location>
</feature>
<dbReference type="Proteomes" id="UP001165283">
    <property type="component" value="Unassembled WGS sequence"/>
</dbReference>
<evidence type="ECO:0000256" key="1">
    <source>
        <dbReference type="ARBA" id="ARBA00023015"/>
    </source>
</evidence>
<dbReference type="Pfam" id="PF01037">
    <property type="entry name" value="AsnC_trans_reg"/>
    <property type="match status" value="1"/>
</dbReference>
<dbReference type="InterPro" id="IPR011008">
    <property type="entry name" value="Dimeric_a/b-barrel"/>
</dbReference>
<evidence type="ECO:0000313" key="5">
    <source>
        <dbReference type="EMBL" id="MCO1654486.1"/>
    </source>
</evidence>
<keyword evidence="2" id="KW-0238">DNA-binding</keyword>